<reference evidence="1" key="1">
    <citation type="submission" date="2018-02" db="EMBL/GenBank/DDBJ databases">
        <title>The genomes of Aspergillus section Nigri reveals drivers in fungal speciation.</title>
        <authorList>
            <consortium name="DOE Joint Genome Institute"/>
            <person name="Vesth T.C."/>
            <person name="Nybo J."/>
            <person name="Theobald S."/>
            <person name="Brandl J."/>
            <person name="Frisvad J.C."/>
            <person name="Nielsen K.F."/>
            <person name="Lyhne E.K."/>
            <person name="Kogle M.E."/>
            <person name="Kuo A."/>
            <person name="Riley R."/>
            <person name="Clum A."/>
            <person name="Nolan M."/>
            <person name="Lipzen A."/>
            <person name="Salamov A."/>
            <person name="Henrissat B."/>
            <person name="Wiebenga A."/>
            <person name="De vries R.P."/>
            <person name="Grigoriev I.V."/>
            <person name="Mortensen U.H."/>
            <person name="Andersen M.R."/>
            <person name="Baker S.E."/>
        </authorList>
    </citation>
    <scope>NUCLEOTIDE SEQUENCE</scope>
    <source>
        <strain evidence="1">CBS 121060</strain>
    </source>
</reference>
<keyword evidence="2" id="KW-1185">Reference proteome</keyword>
<feature type="non-terminal residue" evidence="1">
    <location>
        <position position="1"/>
    </location>
</feature>
<evidence type="ECO:0000313" key="2">
    <source>
        <dbReference type="Proteomes" id="UP000249661"/>
    </source>
</evidence>
<organism evidence="1 2">
    <name type="scientific">Aspergillus aculeatinus CBS 121060</name>
    <dbReference type="NCBI Taxonomy" id="1448322"/>
    <lineage>
        <taxon>Eukaryota</taxon>
        <taxon>Fungi</taxon>
        <taxon>Dikarya</taxon>
        <taxon>Ascomycota</taxon>
        <taxon>Pezizomycotina</taxon>
        <taxon>Eurotiomycetes</taxon>
        <taxon>Eurotiomycetidae</taxon>
        <taxon>Eurotiales</taxon>
        <taxon>Aspergillaceae</taxon>
        <taxon>Aspergillus</taxon>
        <taxon>Aspergillus subgen. Circumdati</taxon>
    </lineage>
</organism>
<evidence type="ECO:0000313" key="1">
    <source>
        <dbReference type="EMBL" id="RAH63700.1"/>
    </source>
</evidence>
<dbReference type="Proteomes" id="UP000249661">
    <property type="component" value="Unassembled WGS sequence"/>
</dbReference>
<sequence length="134" mass="15780">VLKGFIKAELLRFLAASTYEEGFAKAKRSFWHHLRARGYPPYVLSKWFKQVTWGDRSSILVGRRKEQIVPPLILPSHYNSVWDEILTSRIREAMIKEWKHGDIPPALNQKLVKSLSRTTSLFDCTRQWNREILE</sequence>
<name>A0ACD1GQI4_9EURO</name>
<gene>
    <name evidence="1" type="ORF">BO66DRAFT_287583</name>
</gene>
<dbReference type="EMBL" id="KZ825053">
    <property type="protein sequence ID" value="RAH63700.1"/>
    <property type="molecule type" value="Genomic_DNA"/>
</dbReference>
<proteinExistence type="predicted"/>
<accession>A0ACD1GQI4</accession>
<feature type="non-terminal residue" evidence="1">
    <location>
        <position position="134"/>
    </location>
</feature>
<protein>
    <submittedName>
        <fullName evidence="1">Uncharacterized protein</fullName>
    </submittedName>
</protein>